<evidence type="ECO:0000313" key="3">
    <source>
        <dbReference type="EMBL" id="RKS85042.1"/>
    </source>
</evidence>
<keyword evidence="4" id="KW-1185">Reference proteome</keyword>
<sequence>MIIKSFSTLWLLFMVSFSALSAPTESTDNYAFGAELTLTDTESMFSRVELNKQVYLQSVSPTLDDIRVFNRNGQAVPFTLINVYNKQPNKQQFNMDIYPINQDNLANGTSTNNRNYTVAVDGQTININIDKPSNTQERYTATYLLHIPDDNKITQPISNLALSFAQQAENWQATASILYSPDLRYWGNVVNNESIMVLSNQDKQQLALTDINFQPNSDLKTYNWLITLNSAKPIPQLTQVIATSSNTAMNNALFPIDASVSRFTAQNVIYTLPVAIPVKELSIELYNNRSILPVSIFYKTDLQDEQWIKFDDRIIRKTNSYDEPTRFSLNGRLIGALKLDAINSSFEQAPKLVAYRNKVDLVFNSANNAPFILAWGSAQSKAAALPSSTLLSATDSLQSLPLAFIGSSVKLAGDKVLIQDSNSTSANFPRWIIWLGLIGGAFILVLLALRLLKEIKK</sequence>
<keyword evidence="1" id="KW-1133">Transmembrane helix</keyword>
<feature type="chain" id="PRO_5019757181" evidence="2">
    <location>
        <begin position="22"/>
        <end position="457"/>
    </location>
</feature>
<dbReference type="Pfam" id="PF13163">
    <property type="entry name" value="DUF3999"/>
    <property type="match status" value="1"/>
</dbReference>
<keyword evidence="1" id="KW-0472">Membrane</keyword>
<comment type="caution">
    <text evidence="3">The sequence shown here is derived from an EMBL/GenBank/DDBJ whole genome shotgun (WGS) entry which is preliminary data.</text>
</comment>
<name>A0A495RC40_9GAMM</name>
<evidence type="ECO:0000256" key="2">
    <source>
        <dbReference type="SAM" id="SignalP"/>
    </source>
</evidence>
<organism evidence="3 4">
    <name type="scientific">Orbus hercynius</name>
    <dbReference type="NCBI Taxonomy" id="593135"/>
    <lineage>
        <taxon>Bacteria</taxon>
        <taxon>Pseudomonadati</taxon>
        <taxon>Pseudomonadota</taxon>
        <taxon>Gammaproteobacteria</taxon>
        <taxon>Orbales</taxon>
        <taxon>Orbaceae</taxon>
        <taxon>Orbus</taxon>
    </lineage>
</organism>
<accession>A0A495RC40</accession>
<evidence type="ECO:0000256" key="1">
    <source>
        <dbReference type="SAM" id="Phobius"/>
    </source>
</evidence>
<keyword evidence="1" id="KW-0812">Transmembrane</keyword>
<protein>
    <submittedName>
        <fullName evidence="3">Uncharacterized protein DUF3999</fullName>
    </submittedName>
</protein>
<dbReference type="AlphaFoldDB" id="A0A495RC40"/>
<feature type="signal peptide" evidence="2">
    <location>
        <begin position="1"/>
        <end position="21"/>
    </location>
</feature>
<dbReference type="Proteomes" id="UP000278542">
    <property type="component" value="Unassembled WGS sequence"/>
</dbReference>
<keyword evidence="2" id="KW-0732">Signal</keyword>
<dbReference type="EMBL" id="RBWY01000003">
    <property type="protein sequence ID" value="RKS85042.1"/>
    <property type="molecule type" value="Genomic_DNA"/>
</dbReference>
<evidence type="ECO:0000313" key="4">
    <source>
        <dbReference type="Proteomes" id="UP000278542"/>
    </source>
</evidence>
<reference evidence="3 4" key="1">
    <citation type="submission" date="2018-10" db="EMBL/GenBank/DDBJ databases">
        <title>Genomic Encyclopedia of Type Strains, Phase IV (KMG-IV): sequencing the most valuable type-strain genomes for metagenomic binning, comparative biology and taxonomic classification.</title>
        <authorList>
            <person name="Goeker M."/>
        </authorList>
    </citation>
    <scope>NUCLEOTIDE SEQUENCE [LARGE SCALE GENOMIC DNA]</scope>
    <source>
        <strain evidence="3 4">DSM 22228</strain>
    </source>
</reference>
<dbReference type="RefSeq" id="WP_170143370.1">
    <property type="nucleotide sequence ID" value="NZ_RBWY01000003.1"/>
</dbReference>
<dbReference type="InterPro" id="IPR025060">
    <property type="entry name" value="DUF3999"/>
</dbReference>
<proteinExistence type="predicted"/>
<gene>
    <name evidence="3" type="ORF">DES39_1541</name>
</gene>
<feature type="transmembrane region" description="Helical" evidence="1">
    <location>
        <begin position="431"/>
        <end position="452"/>
    </location>
</feature>